<sequence>MKTTIKIEPSFRQALRVAVQLVAQSKIDGTVSQRRDAIDQVLKLLEIGCDQGFSIGGLTVAPGTTLDGRLVIDIMAAVDSRLATSPDSQKTA</sequence>
<keyword evidence="2" id="KW-1185">Reference proteome</keyword>
<evidence type="ECO:0000313" key="2">
    <source>
        <dbReference type="Proteomes" id="UP000388235"/>
    </source>
</evidence>
<protein>
    <submittedName>
        <fullName evidence="1">Uncharacterized protein</fullName>
    </submittedName>
</protein>
<dbReference type="RefSeq" id="WP_153713088.1">
    <property type="nucleotide sequence ID" value="NZ_CP045871.1"/>
</dbReference>
<proteinExistence type="predicted"/>
<dbReference type="AlphaFoldDB" id="A0A5Q2Q9H7"/>
<accession>A0A5Q2Q9H7</accession>
<evidence type="ECO:0000313" key="1">
    <source>
        <dbReference type="EMBL" id="QGG79584.1"/>
    </source>
</evidence>
<name>A0A5Q2Q9H7_9GAMM</name>
<reference evidence="1 2" key="1">
    <citation type="submission" date="2019-11" db="EMBL/GenBank/DDBJ databases">
        <authorList>
            <person name="Khan S.A."/>
            <person name="Jeon C.O."/>
            <person name="Chun B.H."/>
        </authorList>
    </citation>
    <scope>NUCLEOTIDE SEQUENCE [LARGE SCALE GENOMIC DNA]</scope>
    <source>
        <strain evidence="1 2">IMCC 1097</strain>
    </source>
</reference>
<dbReference type="EMBL" id="CP045871">
    <property type="protein sequence ID" value="QGG79584.1"/>
    <property type="molecule type" value="Genomic_DNA"/>
</dbReference>
<organism evidence="1 2">
    <name type="scientific">Litorivicinus lipolyticus</name>
    <dbReference type="NCBI Taxonomy" id="418701"/>
    <lineage>
        <taxon>Bacteria</taxon>
        <taxon>Pseudomonadati</taxon>
        <taxon>Pseudomonadota</taxon>
        <taxon>Gammaproteobacteria</taxon>
        <taxon>Oceanospirillales</taxon>
        <taxon>Litorivicinaceae</taxon>
        <taxon>Litorivicinus</taxon>
    </lineage>
</organism>
<gene>
    <name evidence="1" type="ORF">GH975_02970</name>
</gene>
<dbReference type="Proteomes" id="UP000388235">
    <property type="component" value="Chromosome"/>
</dbReference>
<dbReference type="KEGG" id="llp:GH975_02970"/>